<dbReference type="STRING" id="873449.STRCR_1574"/>
<proteinExistence type="predicted"/>
<dbReference type="GO" id="GO:0016747">
    <property type="term" value="F:acyltransferase activity, transferring groups other than amino-acyl groups"/>
    <property type="evidence" value="ECO:0007669"/>
    <property type="project" value="TreeGrafter"/>
</dbReference>
<dbReference type="AlphaFoldDB" id="G5JPC2"/>
<reference evidence="1" key="1">
    <citation type="submission" date="2011-07" db="EMBL/GenBank/DDBJ databases">
        <authorList>
            <person name="Stanhope M.J."/>
            <person name="Durkin A.S."/>
            <person name="Hostetler J."/>
            <person name="Kim M."/>
            <person name="Radune D."/>
            <person name="Singh I."/>
            <person name="Town C.D."/>
        </authorList>
    </citation>
    <scope>NUCLEOTIDE SEQUENCE [LARGE SCALE GENOMIC DNA]</scope>
    <source>
        <strain evidence="1">HS-6</strain>
    </source>
</reference>
<evidence type="ECO:0000313" key="2">
    <source>
        <dbReference type="Proteomes" id="UP000004322"/>
    </source>
</evidence>
<dbReference type="Pfam" id="PF00756">
    <property type="entry name" value="Esterase"/>
    <property type="match status" value="1"/>
</dbReference>
<keyword evidence="2" id="KW-1185">Reference proteome</keyword>
<dbReference type="RefSeq" id="WP_004227239.1">
    <property type="nucleotide sequence ID" value="NZ_AEUV02000002.1"/>
</dbReference>
<dbReference type="InterPro" id="IPR050583">
    <property type="entry name" value="Mycobacterial_A85_antigen"/>
</dbReference>
<comment type="caution">
    <text evidence="1">The sequence shown here is derived from an EMBL/GenBank/DDBJ whole genome shotgun (WGS) entry which is preliminary data.</text>
</comment>
<dbReference type="Proteomes" id="UP000004322">
    <property type="component" value="Unassembled WGS sequence"/>
</dbReference>
<organism evidence="1 2">
    <name type="scientific">Streptococcus criceti HS-6</name>
    <dbReference type="NCBI Taxonomy" id="873449"/>
    <lineage>
        <taxon>Bacteria</taxon>
        <taxon>Bacillati</taxon>
        <taxon>Bacillota</taxon>
        <taxon>Bacilli</taxon>
        <taxon>Lactobacillales</taxon>
        <taxon>Streptococcaceae</taxon>
        <taxon>Streptococcus</taxon>
    </lineage>
</organism>
<dbReference type="InterPro" id="IPR029058">
    <property type="entry name" value="AB_hydrolase_fold"/>
</dbReference>
<evidence type="ECO:0008006" key="3">
    <source>
        <dbReference type="Google" id="ProtNLM"/>
    </source>
</evidence>
<dbReference type="Gene3D" id="3.40.50.1820">
    <property type="entry name" value="alpha/beta hydrolase"/>
    <property type="match status" value="1"/>
</dbReference>
<name>G5JPC2_STRCG</name>
<evidence type="ECO:0000313" key="1">
    <source>
        <dbReference type="EMBL" id="EHI74270.1"/>
    </source>
</evidence>
<gene>
    <name evidence="1" type="ORF">STRCR_1574</name>
</gene>
<dbReference type="EMBL" id="AEUV02000002">
    <property type="protein sequence ID" value="EHI74270.1"/>
    <property type="molecule type" value="Genomic_DNA"/>
</dbReference>
<dbReference type="SUPFAM" id="SSF53474">
    <property type="entry name" value="alpha/beta-Hydrolases"/>
    <property type="match status" value="1"/>
</dbReference>
<dbReference type="InterPro" id="IPR000801">
    <property type="entry name" value="Esterase-like"/>
</dbReference>
<accession>G5JPC2</accession>
<protein>
    <recommendedName>
        <fullName evidence="3">Esterase family protein</fullName>
    </recommendedName>
</protein>
<dbReference type="eggNOG" id="COG2382">
    <property type="taxonomic scope" value="Bacteria"/>
</dbReference>
<dbReference type="OrthoDB" id="9803578at2"/>
<sequence>MTVSKQLRDIPKDYFLPCSKAGRLEVLKYSTYESFSYTSSQPIPLEKEAIVYLPYGYTESQSYPVVYLSHGGWSNEKTTMGTAQSPRPFKHIVDHAILNGDMVPMIIVNLTYNNTSPKDSSDYHLAIDLTNRYHHEFVNDLIPAVEEKYATFATSTSQEDLKKSRYYRAFSGFSMGSVNTWRIFEHALDYVYYFNPMSGNVSTPARVFAEIAEQKQADFFIYAATGTADFAYQAFKNQILALASEAPKQFKWEDNLIFRERKGAKHDYDAVCVYTYNALSIFWKS</sequence>
<dbReference type="PANTHER" id="PTHR48098:SF1">
    <property type="entry name" value="DIACYLGLYCEROL ACYLTRANSFERASE_MYCOLYLTRANSFERASE AG85A"/>
    <property type="match status" value="1"/>
</dbReference>
<dbReference type="PANTHER" id="PTHR48098">
    <property type="entry name" value="ENTEROCHELIN ESTERASE-RELATED"/>
    <property type="match status" value="1"/>
</dbReference>